<dbReference type="EMBL" id="BAABHS010000023">
    <property type="protein sequence ID" value="GAA4981141.1"/>
    <property type="molecule type" value="Genomic_DNA"/>
</dbReference>
<dbReference type="InterPro" id="IPR012348">
    <property type="entry name" value="RNR-like"/>
</dbReference>
<sequence length="311" mass="35185">MAVASGVKDREVTAERLLAASAKHSFDPLKDIDWAAPLLPDTYFIAEERCTLYGTRTWDRMSGRQRIDLSRHEVASTASVGIWFEVILMQLLIRHAYDQDMTSRHVQYAFTEIADECRHSTMFGRMIEKFEAPNYGPGKHAHELGRVMKTIGFGIQTFAAALIAEEILDTAQREMMQDVTIQPLVRGVARIHVIEEARHVRYAREEVVRRAPRLNRAEMAFSRLVIARSAHVIARHLIHPGVYAAVGLDPKLARAEARANPHHHETLRAWARRLVAFFEENDLMAGPGLALWRRSGLVAPDYRPPAKALAV</sequence>
<dbReference type="SUPFAM" id="SSF47240">
    <property type="entry name" value="Ferritin-like"/>
    <property type="match status" value="1"/>
</dbReference>
<organism evidence="1 2">
    <name type="scientific">Yinghuangia aomiensis</name>
    <dbReference type="NCBI Taxonomy" id="676205"/>
    <lineage>
        <taxon>Bacteria</taxon>
        <taxon>Bacillati</taxon>
        <taxon>Actinomycetota</taxon>
        <taxon>Actinomycetes</taxon>
        <taxon>Kitasatosporales</taxon>
        <taxon>Streptomycetaceae</taxon>
        <taxon>Yinghuangia</taxon>
    </lineage>
</organism>
<dbReference type="RefSeq" id="WP_345678661.1">
    <property type="nucleotide sequence ID" value="NZ_BAABHS010000023.1"/>
</dbReference>
<dbReference type="InterPro" id="IPR025859">
    <property type="entry name" value="AurF/CmlI"/>
</dbReference>
<evidence type="ECO:0000313" key="1">
    <source>
        <dbReference type="EMBL" id="GAA4981141.1"/>
    </source>
</evidence>
<reference evidence="2" key="1">
    <citation type="journal article" date="2019" name="Int. J. Syst. Evol. Microbiol.">
        <title>The Global Catalogue of Microorganisms (GCM) 10K type strain sequencing project: providing services to taxonomists for standard genome sequencing and annotation.</title>
        <authorList>
            <consortium name="The Broad Institute Genomics Platform"/>
            <consortium name="The Broad Institute Genome Sequencing Center for Infectious Disease"/>
            <person name="Wu L."/>
            <person name="Ma J."/>
        </authorList>
    </citation>
    <scope>NUCLEOTIDE SEQUENCE [LARGE SCALE GENOMIC DNA]</scope>
    <source>
        <strain evidence="2">JCM 17986</strain>
    </source>
</reference>
<gene>
    <name evidence="1" type="ORF">GCM10023205_57900</name>
</gene>
<dbReference type="Proteomes" id="UP001500466">
    <property type="component" value="Unassembled WGS sequence"/>
</dbReference>
<accession>A0ABP9HX59</accession>
<name>A0ABP9HX59_9ACTN</name>
<dbReference type="Gene3D" id="1.10.620.20">
    <property type="entry name" value="Ribonucleotide Reductase, subunit A"/>
    <property type="match status" value="1"/>
</dbReference>
<keyword evidence="2" id="KW-1185">Reference proteome</keyword>
<dbReference type="InterPro" id="IPR009078">
    <property type="entry name" value="Ferritin-like_SF"/>
</dbReference>
<proteinExistence type="predicted"/>
<protein>
    <submittedName>
        <fullName evidence="1">Diiron oxygenase</fullName>
    </submittedName>
</protein>
<dbReference type="Pfam" id="PF11583">
    <property type="entry name" value="AurF"/>
    <property type="match status" value="1"/>
</dbReference>
<evidence type="ECO:0000313" key="2">
    <source>
        <dbReference type="Proteomes" id="UP001500466"/>
    </source>
</evidence>
<comment type="caution">
    <text evidence="1">The sequence shown here is derived from an EMBL/GenBank/DDBJ whole genome shotgun (WGS) entry which is preliminary data.</text>
</comment>